<dbReference type="Gene3D" id="3.40.190.10">
    <property type="entry name" value="Periplasmic binding protein-like II"/>
    <property type="match status" value="2"/>
</dbReference>
<name>A0ABS9L3A4_9MICC</name>
<dbReference type="RefSeq" id="WP_237818237.1">
    <property type="nucleotide sequence ID" value="NZ_JAKLTQ010000002.1"/>
</dbReference>
<feature type="signal peptide" evidence="2">
    <location>
        <begin position="1"/>
        <end position="28"/>
    </location>
</feature>
<proteinExistence type="predicted"/>
<evidence type="ECO:0000256" key="2">
    <source>
        <dbReference type="SAM" id="SignalP"/>
    </source>
</evidence>
<dbReference type="EMBL" id="JAKLTQ010000002">
    <property type="protein sequence ID" value="MCG2621130.1"/>
    <property type="molecule type" value="Genomic_DNA"/>
</dbReference>
<dbReference type="SUPFAM" id="SSF53850">
    <property type="entry name" value="Periplasmic binding protein-like II"/>
    <property type="match status" value="1"/>
</dbReference>
<dbReference type="Pfam" id="PF13343">
    <property type="entry name" value="SBP_bac_6"/>
    <property type="match status" value="1"/>
</dbReference>
<reference evidence="3" key="1">
    <citation type="submission" date="2022-01" db="EMBL/GenBank/DDBJ databases">
        <authorList>
            <person name="Jo J.-H."/>
            <person name="Im W.-T."/>
        </authorList>
    </citation>
    <scope>NUCLEOTIDE SEQUENCE</scope>
    <source>
        <strain evidence="3">I2-34</strain>
    </source>
</reference>
<dbReference type="Proteomes" id="UP001165368">
    <property type="component" value="Unassembled WGS sequence"/>
</dbReference>
<comment type="caution">
    <text evidence="3">The sequence shown here is derived from an EMBL/GenBank/DDBJ whole genome shotgun (WGS) entry which is preliminary data.</text>
</comment>
<gene>
    <name evidence="3" type="ORF">LVY72_04285</name>
</gene>
<evidence type="ECO:0000256" key="1">
    <source>
        <dbReference type="ARBA" id="ARBA00022729"/>
    </source>
</evidence>
<dbReference type="PANTHER" id="PTHR30006">
    <property type="entry name" value="THIAMINE-BINDING PERIPLASMIC PROTEIN-RELATED"/>
    <property type="match status" value="1"/>
</dbReference>
<keyword evidence="1 2" id="KW-0732">Signal</keyword>
<keyword evidence="4" id="KW-1185">Reference proteome</keyword>
<feature type="chain" id="PRO_5045561680" evidence="2">
    <location>
        <begin position="29"/>
        <end position="347"/>
    </location>
</feature>
<organism evidence="3 4">
    <name type="scientific">Arthrobacter hankyongi</name>
    <dbReference type="NCBI Taxonomy" id="2904801"/>
    <lineage>
        <taxon>Bacteria</taxon>
        <taxon>Bacillati</taxon>
        <taxon>Actinomycetota</taxon>
        <taxon>Actinomycetes</taxon>
        <taxon>Micrococcales</taxon>
        <taxon>Micrococcaceae</taxon>
        <taxon>Arthrobacter</taxon>
    </lineage>
</organism>
<evidence type="ECO:0000313" key="4">
    <source>
        <dbReference type="Proteomes" id="UP001165368"/>
    </source>
</evidence>
<evidence type="ECO:0000313" key="3">
    <source>
        <dbReference type="EMBL" id="MCG2621130.1"/>
    </source>
</evidence>
<accession>A0ABS9L3A4</accession>
<protein>
    <submittedName>
        <fullName evidence="3">Extracellular solute-binding protein</fullName>
    </submittedName>
</protein>
<dbReference type="PROSITE" id="PS51257">
    <property type="entry name" value="PROKAR_LIPOPROTEIN"/>
    <property type="match status" value="1"/>
</dbReference>
<sequence length="347" mass="35970">MFKLKATRGLLVTAALSLALVASGCASGTTSEPATGGDAVANPEIAQLVKEAKAEGPVSLYAVIDERMVQKLQEAFTKKYGVELSYTRATAAEIAQRFSAEAEAGAPVADVILNLDDGFIGDSLANGTLTPLEDAKIPGYPNALAKNAVMDGAAVVQLAQLAIAYNTDHVDGVKGWQDLLRPELKDKVVIGTPDNGIYNALFYSLSKEYGQDYLKGLGGQIGRVYSSGSQIIEALGSGEAHAVAGTLAAAIDIAKQQGAPVEAVVPDPTLLAPTVLAINSKAPHSAGARLLAYYLTTEEGLKVLNDGPGLVAPTSNDVLDSGWIYAPALNAEAAKHSAEVRQDLGIK</sequence>